<name>A0A2N5X5L9_9GAMM</name>
<evidence type="ECO:0000256" key="2">
    <source>
        <dbReference type="ARBA" id="ARBA00022692"/>
    </source>
</evidence>
<evidence type="ECO:0000256" key="6">
    <source>
        <dbReference type="ARBA" id="ARBA00023136"/>
    </source>
</evidence>
<protein>
    <submittedName>
        <fullName evidence="10">Lantibiotic ABC transporter</fullName>
    </submittedName>
</protein>
<organism evidence="10 11">
    <name type="scientific">Pseudohalioglobus lutimaris</name>
    <dbReference type="NCBI Taxonomy" id="1737061"/>
    <lineage>
        <taxon>Bacteria</taxon>
        <taxon>Pseudomonadati</taxon>
        <taxon>Pseudomonadota</taxon>
        <taxon>Gammaproteobacteria</taxon>
        <taxon>Cellvibrionales</taxon>
        <taxon>Halieaceae</taxon>
        <taxon>Pseudohalioglobus</taxon>
    </lineage>
</organism>
<dbReference type="OrthoDB" id="9806127at2"/>
<feature type="transmembrane region" description="Helical" evidence="7">
    <location>
        <begin position="324"/>
        <end position="344"/>
    </location>
</feature>
<dbReference type="PROSITE" id="PS50893">
    <property type="entry name" value="ABC_TRANSPORTER_2"/>
    <property type="match status" value="1"/>
</dbReference>
<dbReference type="PANTHER" id="PTHR24221">
    <property type="entry name" value="ATP-BINDING CASSETTE SUB-FAMILY B"/>
    <property type="match status" value="1"/>
</dbReference>
<dbReference type="Gene3D" id="3.40.50.300">
    <property type="entry name" value="P-loop containing nucleotide triphosphate hydrolases"/>
    <property type="match status" value="1"/>
</dbReference>
<feature type="domain" description="ABC transmembrane type-1" evidence="9">
    <location>
        <begin position="192"/>
        <end position="465"/>
    </location>
</feature>
<keyword evidence="2 7" id="KW-0812">Transmembrane</keyword>
<feature type="transmembrane region" description="Helical" evidence="7">
    <location>
        <begin position="293"/>
        <end position="318"/>
    </location>
</feature>
<keyword evidence="5 7" id="KW-1133">Transmembrane helix</keyword>
<evidence type="ECO:0000256" key="4">
    <source>
        <dbReference type="ARBA" id="ARBA00022840"/>
    </source>
</evidence>
<dbReference type="GO" id="GO:0005524">
    <property type="term" value="F:ATP binding"/>
    <property type="evidence" value="ECO:0007669"/>
    <property type="project" value="UniProtKB-KW"/>
</dbReference>
<dbReference type="SMART" id="SM00382">
    <property type="entry name" value="AAA"/>
    <property type="match status" value="1"/>
</dbReference>
<dbReference type="SUPFAM" id="SSF52540">
    <property type="entry name" value="P-loop containing nucleoside triphosphate hydrolases"/>
    <property type="match status" value="1"/>
</dbReference>
<dbReference type="GO" id="GO:0140359">
    <property type="term" value="F:ABC-type transporter activity"/>
    <property type="evidence" value="ECO:0007669"/>
    <property type="project" value="InterPro"/>
</dbReference>
<dbReference type="Proteomes" id="UP000235005">
    <property type="component" value="Unassembled WGS sequence"/>
</dbReference>
<comment type="caution">
    <text evidence="10">The sequence shown here is derived from an EMBL/GenBank/DDBJ whole genome shotgun (WGS) entry which is preliminary data.</text>
</comment>
<dbReference type="InterPro" id="IPR003439">
    <property type="entry name" value="ABC_transporter-like_ATP-bd"/>
</dbReference>
<evidence type="ECO:0000256" key="3">
    <source>
        <dbReference type="ARBA" id="ARBA00022741"/>
    </source>
</evidence>
<evidence type="ECO:0000256" key="5">
    <source>
        <dbReference type="ARBA" id="ARBA00022989"/>
    </source>
</evidence>
<dbReference type="GO" id="GO:0016887">
    <property type="term" value="F:ATP hydrolysis activity"/>
    <property type="evidence" value="ECO:0007669"/>
    <property type="project" value="InterPro"/>
</dbReference>
<evidence type="ECO:0000313" key="11">
    <source>
        <dbReference type="Proteomes" id="UP000235005"/>
    </source>
</evidence>
<keyword evidence="6 7" id="KW-0472">Membrane</keyword>
<evidence type="ECO:0000259" key="9">
    <source>
        <dbReference type="PROSITE" id="PS50929"/>
    </source>
</evidence>
<feature type="transmembrane region" description="Helical" evidence="7">
    <location>
        <begin position="436"/>
        <end position="458"/>
    </location>
</feature>
<evidence type="ECO:0000256" key="1">
    <source>
        <dbReference type="ARBA" id="ARBA00004651"/>
    </source>
</evidence>
<dbReference type="Pfam" id="PF00005">
    <property type="entry name" value="ABC_tran"/>
    <property type="match status" value="1"/>
</dbReference>
<dbReference type="SUPFAM" id="SSF90123">
    <property type="entry name" value="ABC transporter transmembrane region"/>
    <property type="match status" value="1"/>
</dbReference>
<sequence length="731" mass="80333">MNTITQNIPAENPILQTGSFGDSNVDSLRDGDTEAFAKGSVFAACLLPILTALGREGINRELLESMPHFAGKLDLTDLRNILVSQGYVSDAQTRRINAIPAELYPVLFTAPGEDPKVLTERNGEYIEYYDTGTRSYRSELAKSMDNPGTAYVFTDKSPSHGVKQNQTANAWFSTMLSRFRGMIWQLLMITGVVNVTALCVPLFIMMIYDKVIGARSLDSLPMILTGVGILMLSDLILRYQKAKAMGAIAGRMDYLIGVETFKHLLLLPPMFTERSTVAAQLARLKQFDSLRDFFTGPTAALVLELPFLILFLAVVAILGGEIAFIPLAMLAAFVLLGVIAQPTLKRRVERSGKARTDKQAMLMQTFEGRREIKAIGGETVWRERFRELSGEAVESNYQTFMANALMTNISQALMTLAGVGVLALGAVKVMNGTMSVGALIATMTLAWRVLTPLQGLFLSFSRLQQMKQSVQQINSLMKLKPEKDESNTELPQEKIQGNLKVSRVSFRYEADRDPALLGVSFEAKPGEMIAVVGYTGSGKSTLLKLIAGLYRPQAGALLLDGVDLRQLNAMELRRSIAYVPQELKMFHGTIAQNMRLNNCMASDEELYAAAEKAGILRDILALPAGFNTRLGDKSMNRYPPGFTRSLSIARAFTSRAEVVLLDEPGASLDGASDARFMRQLQNLKGKHTVVMVSHRPSHVRLADRAVLLDEGTVKHVGTPEAAIELMMRAET</sequence>
<dbReference type="PANTHER" id="PTHR24221:SF248">
    <property type="entry name" value="ABC TRANSPORTER TRANSMEMBRANE REGION"/>
    <property type="match status" value="1"/>
</dbReference>
<keyword evidence="4" id="KW-0067">ATP-binding</keyword>
<evidence type="ECO:0000259" key="8">
    <source>
        <dbReference type="PROSITE" id="PS50893"/>
    </source>
</evidence>
<reference evidence="10 11" key="1">
    <citation type="submission" date="2018-01" db="EMBL/GenBank/DDBJ databases">
        <title>The draft genome sequence of Halioglobus lutimaris HF004.</title>
        <authorList>
            <person name="Du Z.-J."/>
            <person name="Shi M.-J."/>
        </authorList>
    </citation>
    <scope>NUCLEOTIDE SEQUENCE [LARGE SCALE GENOMIC DNA]</scope>
    <source>
        <strain evidence="10 11">HF004</strain>
    </source>
</reference>
<proteinExistence type="predicted"/>
<dbReference type="AlphaFoldDB" id="A0A2N5X5L9"/>
<dbReference type="Gene3D" id="1.20.1560.10">
    <property type="entry name" value="ABC transporter type 1, transmembrane domain"/>
    <property type="match status" value="1"/>
</dbReference>
<accession>A0A2N5X5L9</accession>
<dbReference type="RefSeq" id="WP_101517679.1">
    <property type="nucleotide sequence ID" value="NZ_PKUS01000005.1"/>
</dbReference>
<feature type="transmembrane region" description="Helical" evidence="7">
    <location>
        <begin position="220"/>
        <end position="237"/>
    </location>
</feature>
<feature type="domain" description="ABC transporter" evidence="8">
    <location>
        <begin position="499"/>
        <end position="729"/>
    </location>
</feature>
<gene>
    <name evidence="10" type="ORF">C0039_07170</name>
</gene>
<dbReference type="GO" id="GO:0005886">
    <property type="term" value="C:plasma membrane"/>
    <property type="evidence" value="ECO:0007669"/>
    <property type="project" value="UniProtKB-SubCell"/>
</dbReference>
<dbReference type="InterPro" id="IPR011527">
    <property type="entry name" value="ABC1_TM_dom"/>
</dbReference>
<dbReference type="InterPro" id="IPR027417">
    <property type="entry name" value="P-loop_NTPase"/>
</dbReference>
<evidence type="ECO:0000256" key="7">
    <source>
        <dbReference type="SAM" id="Phobius"/>
    </source>
</evidence>
<dbReference type="InterPro" id="IPR003593">
    <property type="entry name" value="AAA+_ATPase"/>
</dbReference>
<dbReference type="GO" id="GO:0034040">
    <property type="term" value="F:ATPase-coupled lipid transmembrane transporter activity"/>
    <property type="evidence" value="ECO:0007669"/>
    <property type="project" value="TreeGrafter"/>
</dbReference>
<dbReference type="Pfam" id="PF00664">
    <property type="entry name" value="ABC_membrane"/>
    <property type="match status" value="1"/>
</dbReference>
<dbReference type="EMBL" id="PKUS01000005">
    <property type="protein sequence ID" value="PLW69777.1"/>
    <property type="molecule type" value="Genomic_DNA"/>
</dbReference>
<dbReference type="InterPro" id="IPR039421">
    <property type="entry name" value="Type_1_exporter"/>
</dbReference>
<comment type="subcellular location">
    <subcellularLocation>
        <location evidence="1">Cell membrane</location>
        <topology evidence="1">Multi-pass membrane protein</topology>
    </subcellularLocation>
</comment>
<feature type="transmembrane region" description="Helical" evidence="7">
    <location>
        <begin position="412"/>
        <end position="430"/>
    </location>
</feature>
<dbReference type="InterPro" id="IPR036640">
    <property type="entry name" value="ABC1_TM_sf"/>
</dbReference>
<keyword evidence="11" id="KW-1185">Reference proteome</keyword>
<evidence type="ECO:0000313" key="10">
    <source>
        <dbReference type="EMBL" id="PLW69777.1"/>
    </source>
</evidence>
<dbReference type="PROSITE" id="PS50929">
    <property type="entry name" value="ABC_TM1F"/>
    <property type="match status" value="1"/>
</dbReference>
<feature type="transmembrane region" description="Helical" evidence="7">
    <location>
        <begin position="183"/>
        <end position="208"/>
    </location>
</feature>
<keyword evidence="3" id="KW-0547">Nucleotide-binding</keyword>